<accession>A0AAV4LY58</accession>
<feature type="compositionally biased region" description="Basic and acidic residues" evidence="1">
    <location>
        <begin position="63"/>
        <end position="74"/>
    </location>
</feature>
<feature type="region of interest" description="Disordered" evidence="1">
    <location>
        <begin position="17"/>
        <end position="108"/>
    </location>
</feature>
<dbReference type="AlphaFoldDB" id="A0AAV4LY58"/>
<dbReference type="Proteomes" id="UP001497744">
    <property type="component" value="Unassembled WGS sequence"/>
</dbReference>
<feature type="compositionally biased region" description="Acidic residues" evidence="1">
    <location>
        <begin position="25"/>
        <end position="39"/>
    </location>
</feature>
<comment type="caution">
    <text evidence="2">The sequence shown here is derived from an EMBL/GenBank/DDBJ whole genome shotgun (WGS) entry which is preliminary data.</text>
</comment>
<proteinExistence type="predicted"/>
<name>A0AAV4LY58_BABCB</name>
<evidence type="ECO:0000313" key="2">
    <source>
        <dbReference type="EMBL" id="GIX64761.1"/>
    </source>
</evidence>
<dbReference type="EMBL" id="BPLF01000003">
    <property type="protein sequence ID" value="GIX64761.1"/>
    <property type="molecule type" value="Genomic_DNA"/>
</dbReference>
<organism evidence="2 3">
    <name type="scientific">Babesia caballi</name>
    <dbReference type="NCBI Taxonomy" id="5871"/>
    <lineage>
        <taxon>Eukaryota</taxon>
        <taxon>Sar</taxon>
        <taxon>Alveolata</taxon>
        <taxon>Apicomplexa</taxon>
        <taxon>Aconoidasida</taxon>
        <taxon>Piroplasmida</taxon>
        <taxon>Babesiidae</taxon>
        <taxon>Babesia</taxon>
    </lineage>
</organism>
<gene>
    <name evidence="2" type="ORF">BcabD6B2_41960</name>
</gene>
<protein>
    <submittedName>
        <fullName evidence="2">ORF C287, putative</fullName>
    </submittedName>
</protein>
<keyword evidence="3" id="KW-1185">Reference proteome</keyword>
<evidence type="ECO:0000256" key="1">
    <source>
        <dbReference type="SAM" id="MobiDB-lite"/>
    </source>
</evidence>
<reference evidence="2 3" key="1">
    <citation type="submission" date="2021-06" db="EMBL/GenBank/DDBJ databases">
        <title>Genome sequence of Babesia caballi.</title>
        <authorList>
            <person name="Yamagishi J."/>
            <person name="Kidaka T."/>
            <person name="Ochi A."/>
        </authorList>
    </citation>
    <scope>NUCLEOTIDE SEQUENCE [LARGE SCALE GENOMIC DNA]</scope>
    <source>
        <strain evidence="2">USDA-D6B2</strain>
    </source>
</reference>
<dbReference type="RefSeq" id="XP_067716830.1">
    <property type="nucleotide sequence ID" value="XM_067860729.1"/>
</dbReference>
<evidence type="ECO:0000313" key="3">
    <source>
        <dbReference type="Proteomes" id="UP001497744"/>
    </source>
</evidence>
<sequence length="134" mass="14853">MFAALGDDADIRRQLEESLGLASVPDDDDVHEELEPLEPESDRAHRRRGGVGFQAAKKPRVFSAEESKLKEVLKGKKGAAGAKQRHQKAPKKPVQKSPVPEEEEEPSRLDLILAASRNRKAERKKALAKRLGKT</sequence>
<dbReference type="GeneID" id="94196242"/>
<feature type="compositionally biased region" description="Basic residues" evidence="1">
    <location>
        <begin position="83"/>
        <end position="94"/>
    </location>
</feature>